<evidence type="ECO:0000313" key="3">
    <source>
        <dbReference type="Proteomes" id="UP001064933"/>
    </source>
</evidence>
<sequence>MIRSRSWHGIGLPMLLMLGEGAAAQVAAPTIATARLAATSEVEAPSMAATSWPSATMPVVDEPGPPSPASPSRDGATLGLHLVSYHSGPQERVTTLYVDQDGRVVDQSTRTTRFNGFNPGVYYRFENQAQVGLYYNSVRRWTVYGGYLATSPRWPLLGLFLGAASGYTVHRRARAIVPIVAPSVRLPMGSDVQANLSWYPDIGRYAVQAFHLSVERRF</sequence>
<name>A0ABY6B627_9BURK</name>
<dbReference type="RefSeq" id="WP_261760034.1">
    <property type="nucleotide sequence ID" value="NZ_CP104562.2"/>
</dbReference>
<proteinExistence type="predicted"/>
<dbReference type="Proteomes" id="UP001064933">
    <property type="component" value="Chromosome"/>
</dbReference>
<keyword evidence="1" id="KW-0732">Signal</keyword>
<organism evidence="2 3">
    <name type="scientific">Roseateles amylovorans</name>
    <dbReference type="NCBI Taxonomy" id="2978473"/>
    <lineage>
        <taxon>Bacteria</taxon>
        <taxon>Pseudomonadati</taxon>
        <taxon>Pseudomonadota</taxon>
        <taxon>Betaproteobacteria</taxon>
        <taxon>Burkholderiales</taxon>
        <taxon>Sphaerotilaceae</taxon>
        <taxon>Roseateles</taxon>
    </lineage>
</organism>
<evidence type="ECO:0000313" key="2">
    <source>
        <dbReference type="EMBL" id="UXH80216.1"/>
    </source>
</evidence>
<protein>
    <recommendedName>
        <fullName evidence="4">DUF3575 domain-containing protein</fullName>
    </recommendedName>
</protein>
<evidence type="ECO:0008006" key="4">
    <source>
        <dbReference type="Google" id="ProtNLM"/>
    </source>
</evidence>
<gene>
    <name evidence="2" type="ORF">N4261_10190</name>
</gene>
<feature type="chain" id="PRO_5045228931" description="DUF3575 domain-containing protein" evidence="1">
    <location>
        <begin position="25"/>
        <end position="218"/>
    </location>
</feature>
<keyword evidence="3" id="KW-1185">Reference proteome</keyword>
<feature type="signal peptide" evidence="1">
    <location>
        <begin position="1"/>
        <end position="24"/>
    </location>
</feature>
<evidence type="ECO:0000256" key="1">
    <source>
        <dbReference type="SAM" id="SignalP"/>
    </source>
</evidence>
<accession>A0ABY6B627</accession>
<dbReference type="EMBL" id="CP104562">
    <property type="protein sequence ID" value="UXH80216.1"/>
    <property type="molecule type" value="Genomic_DNA"/>
</dbReference>
<reference evidence="2" key="1">
    <citation type="submission" date="2022-10" db="EMBL/GenBank/DDBJ databases">
        <title>Characterization and whole genome sequencing of a new Roseateles species, isolated from fresh water.</title>
        <authorList>
            <person name="Guliayeva D.Y."/>
            <person name="Akhremchuk A.E."/>
            <person name="Sikolenko M.A."/>
            <person name="Valentovich L.N."/>
            <person name="Sidarenka A.V."/>
        </authorList>
    </citation>
    <scope>NUCLEOTIDE SEQUENCE</scope>
    <source>
        <strain evidence="2">BIM B-1768</strain>
    </source>
</reference>